<keyword evidence="3" id="KW-1185">Reference proteome</keyword>
<evidence type="ECO:0000313" key="3">
    <source>
        <dbReference type="Proteomes" id="UP001056873"/>
    </source>
</evidence>
<proteinExistence type="predicted"/>
<name>A0ABY5CR85_9GAMM</name>
<evidence type="ECO:0000313" key="2">
    <source>
        <dbReference type="EMBL" id="USV00424.1"/>
    </source>
</evidence>
<dbReference type="PANTHER" id="PTHR21310:SF42">
    <property type="entry name" value="BIFUNCTIONAL AAC_APH"/>
    <property type="match status" value="1"/>
</dbReference>
<reference evidence="2" key="1">
    <citation type="journal article" date="2022" name="BMC Genomics">
        <title>Genome sequence of the entomopathogenic Serratia entomophila isolate 626 and characterisation of the species specific itaconate degradation pathway.</title>
        <authorList>
            <person name="Vaughan A.L."/>
            <person name="Altermann E."/>
            <person name="Glare T.R."/>
            <person name="Hurst M.R.H."/>
        </authorList>
    </citation>
    <scope>NUCLEOTIDE SEQUENCE</scope>
    <source>
        <strain evidence="2">626</strain>
    </source>
</reference>
<dbReference type="InterPro" id="IPR011009">
    <property type="entry name" value="Kinase-like_dom_sf"/>
</dbReference>
<dbReference type="Gene3D" id="3.30.200.20">
    <property type="entry name" value="Phosphorylase Kinase, domain 1"/>
    <property type="match status" value="1"/>
</dbReference>
<evidence type="ECO:0000259" key="1">
    <source>
        <dbReference type="Pfam" id="PF01636"/>
    </source>
</evidence>
<accession>A0ABY5CR85</accession>
<sequence length="297" mass="32735">MNIDEKLVSQLIATQFPHWANLPLRPVDAGGWDNRVFHLGNQMLVRMPSAECYASQVEKEQFWLPKLAPLLPIPISTPLALGKPAENYPWKWSIYRWIEGETAASSPVANLGEFAGDLARFLLALQSIDSAGGPAAGKQNFHRGGSLSVYDAETRQAISDLAARINVSLLTEIWDAGCATIWTKAPVWVHGDISAGNLLVKNHRLSAVIDFGQLGVGDPACDVVIAWTYLDAYSRPAFREALSIDANTWARGRAWALWKALIVAVKPDNTNAVEARQAWRTIEQIIAEWKATREAGR</sequence>
<dbReference type="Gene3D" id="3.90.1200.10">
    <property type="match status" value="1"/>
</dbReference>
<organism evidence="2 3">
    <name type="scientific">Serratia entomophila</name>
    <dbReference type="NCBI Taxonomy" id="42906"/>
    <lineage>
        <taxon>Bacteria</taxon>
        <taxon>Pseudomonadati</taxon>
        <taxon>Pseudomonadota</taxon>
        <taxon>Gammaproteobacteria</taxon>
        <taxon>Enterobacterales</taxon>
        <taxon>Yersiniaceae</taxon>
        <taxon>Serratia</taxon>
    </lineage>
</organism>
<dbReference type="InterPro" id="IPR002575">
    <property type="entry name" value="Aminoglycoside_PTrfase"/>
</dbReference>
<dbReference type="Pfam" id="PF01636">
    <property type="entry name" value="APH"/>
    <property type="match status" value="1"/>
</dbReference>
<dbReference type="InterPro" id="IPR051678">
    <property type="entry name" value="AGP_Transferase"/>
</dbReference>
<dbReference type="RefSeq" id="WP_252961053.1">
    <property type="nucleotide sequence ID" value="NZ_CAMIPD010000004.1"/>
</dbReference>
<gene>
    <name evidence="2" type="ORF">KFQ06_20755</name>
</gene>
<dbReference type="PANTHER" id="PTHR21310">
    <property type="entry name" value="AMINOGLYCOSIDE PHOSPHOTRANSFERASE-RELATED-RELATED"/>
    <property type="match status" value="1"/>
</dbReference>
<dbReference type="SUPFAM" id="SSF56112">
    <property type="entry name" value="Protein kinase-like (PK-like)"/>
    <property type="match status" value="1"/>
</dbReference>
<dbReference type="EMBL" id="CP074347">
    <property type="protein sequence ID" value="USV00424.1"/>
    <property type="molecule type" value="Genomic_DNA"/>
</dbReference>
<dbReference type="CDD" id="cd05155">
    <property type="entry name" value="APH_ChoK_like_1"/>
    <property type="match status" value="1"/>
</dbReference>
<feature type="domain" description="Aminoglycoside phosphotransferase" evidence="1">
    <location>
        <begin position="29"/>
        <end position="255"/>
    </location>
</feature>
<protein>
    <submittedName>
        <fullName evidence="2">Aminoglycoside phosphotransferase family protein</fullName>
    </submittedName>
</protein>
<dbReference type="Proteomes" id="UP001056873">
    <property type="component" value="Chromosome"/>
</dbReference>